<evidence type="ECO:0000256" key="1">
    <source>
        <dbReference type="ARBA" id="ARBA00022490"/>
    </source>
</evidence>
<keyword evidence="1 5" id="KW-0963">Cytoplasm</keyword>
<evidence type="ECO:0000313" key="10">
    <source>
        <dbReference type="Proteomes" id="UP000069205"/>
    </source>
</evidence>
<dbReference type="KEGG" id="nmv:NITMOv2_4168"/>
<dbReference type="GO" id="GO:0006308">
    <property type="term" value="P:DNA catabolic process"/>
    <property type="evidence" value="ECO:0007669"/>
    <property type="project" value="UniProtKB-UniRule"/>
</dbReference>
<dbReference type="EMBL" id="CP011801">
    <property type="protein sequence ID" value="ALA60548.1"/>
    <property type="molecule type" value="Genomic_DNA"/>
</dbReference>
<reference evidence="9 10" key="1">
    <citation type="journal article" date="2015" name="Proc. Natl. Acad. Sci. U.S.A.">
        <title>Expanded metabolic versatility of ubiquitous nitrite-oxidizing bacteria from the genus Nitrospira.</title>
        <authorList>
            <person name="Koch H."/>
            <person name="Lucker S."/>
            <person name="Albertsen M."/>
            <person name="Kitzinger K."/>
            <person name="Herbold C."/>
            <person name="Spieck E."/>
            <person name="Nielsen P.H."/>
            <person name="Wagner M."/>
            <person name="Daims H."/>
        </authorList>
    </citation>
    <scope>NUCLEOTIDE SEQUENCE [LARGE SCALE GENOMIC DNA]</scope>
    <source>
        <strain evidence="9 10">NSP M-1</strain>
    </source>
</reference>
<dbReference type="InterPro" id="IPR020579">
    <property type="entry name" value="Exonuc_VII_lsu_C"/>
</dbReference>
<feature type="domain" description="OB-fold nucleic acid binding" evidence="8">
    <location>
        <begin position="2"/>
        <end position="65"/>
    </location>
</feature>
<sequence>MSNLRAPGSGHLYCTLKDDTCQIRAVIFRSTASRLRFALEDGLCLVTRGKVTVYEPRGEYQIVLEYAEPKGLGALQLAFEQLKQRLTAEGLFDPARKRPLPYLPRTVGLVTSPTGSVVRDMITVLHRRCPNLGILVVPVAVQGEGSVEQIVEGIQALNDLELADVIIVGRGGGSLEDLWSFNDERVVRAIAASRLPIVSAVGHETDVTLADFAADMRAPTPSAAAEAAVPVLSEVLNRLGELDNRCRQAMVRRCADERRRLALCFAHLARLRFTLLAAAQHVDGAVLQMAQALRNLVKRRREQVHAATHGLIAASPQARVHHGLTFMPHLFARLCKVMGHQLDRRRREVEACMDHLHHLSPLAILSRGYSIVESLPDRRVIHEARQVEIGQDVLARLAQGQLRCTVRETISDPSV</sequence>
<dbReference type="GO" id="GO:0003676">
    <property type="term" value="F:nucleic acid binding"/>
    <property type="evidence" value="ECO:0007669"/>
    <property type="project" value="InterPro"/>
</dbReference>
<dbReference type="STRING" id="42253.NITMOv2_4168"/>
<evidence type="ECO:0000256" key="5">
    <source>
        <dbReference type="HAMAP-Rule" id="MF_00378"/>
    </source>
</evidence>
<gene>
    <name evidence="5 9" type="primary">xseA</name>
    <name evidence="9" type="ORF">NITMOv2_4168</name>
</gene>
<evidence type="ECO:0000256" key="4">
    <source>
        <dbReference type="ARBA" id="ARBA00022839"/>
    </source>
</evidence>
<evidence type="ECO:0000256" key="2">
    <source>
        <dbReference type="ARBA" id="ARBA00022722"/>
    </source>
</evidence>
<evidence type="ECO:0000256" key="3">
    <source>
        <dbReference type="ARBA" id="ARBA00022801"/>
    </source>
</evidence>
<dbReference type="PANTHER" id="PTHR30008">
    <property type="entry name" value="EXODEOXYRIBONUCLEASE 7 LARGE SUBUNIT"/>
    <property type="match status" value="1"/>
</dbReference>
<dbReference type="GO" id="GO:0008855">
    <property type="term" value="F:exodeoxyribonuclease VII activity"/>
    <property type="evidence" value="ECO:0007669"/>
    <property type="project" value="UniProtKB-UniRule"/>
</dbReference>
<evidence type="ECO:0000256" key="6">
    <source>
        <dbReference type="RuleBase" id="RU004355"/>
    </source>
</evidence>
<comment type="function">
    <text evidence="5">Bidirectionally degrades single-stranded DNA into large acid-insoluble oligonucleotides, which are then degraded further into small acid-soluble oligonucleotides.</text>
</comment>
<dbReference type="Proteomes" id="UP000069205">
    <property type="component" value="Chromosome"/>
</dbReference>
<comment type="subcellular location">
    <subcellularLocation>
        <location evidence="5 6">Cytoplasm</location>
    </subcellularLocation>
</comment>
<dbReference type="HAMAP" id="MF_00378">
    <property type="entry name" value="Exonuc_7_L"/>
    <property type="match status" value="1"/>
</dbReference>
<keyword evidence="2 5" id="KW-0540">Nuclease</keyword>
<dbReference type="EC" id="3.1.11.6" evidence="5"/>
<name>A0A0K2GHV3_NITMO</name>
<organism evidence="9 10">
    <name type="scientific">Nitrospira moscoviensis</name>
    <dbReference type="NCBI Taxonomy" id="42253"/>
    <lineage>
        <taxon>Bacteria</taxon>
        <taxon>Pseudomonadati</taxon>
        <taxon>Nitrospirota</taxon>
        <taxon>Nitrospiria</taxon>
        <taxon>Nitrospirales</taxon>
        <taxon>Nitrospiraceae</taxon>
        <taxon>Nitrospira</taxon>
    </lineage>
</organism>
<protein>
    <recommendedName>
        <fullName evidence="5">Exodeoxyribonuclease 7 large subunit</fullName>
        <ecNumber evidence="5">3.1.11.6</ecNumber>
    </recommendedName>
    <alternativeName>
        <fullName evidence="5">Exodeoxyribonuclease VII large subunit</fullName>
        <shortName evidence="5">Exonuclease VII large subunit</shortName>
    </alternativeName>
</protein>
<proteinExistence type="inferred from homology"/>
<dbReference type="InterPro" id="IPR025824">
    <property type="entry name" value="OB-fold_nuc-bd_dom"/>
</dbReference>
<dbReference type="CDD" id="cd04489">
    <property type="entry name" value="ExoVII_LU_OBF"/>
    <property type="match status" value="1"/>
</dbReference>
<dbReference type="Pfam" id="PF13742">
    <property type="entry name" value="tRNA_anti_2"/>
    <property type="match status" value="1"/>
</dbReference>
<evidence type="ECO:0000313" key="9">
    <source>
        <dbReference type="EMBL" id="ALA60548.1"/>
    </source>
</evidence>
<dbReference type="GO" id="GO:0005737">
    <property type="term" value="C:cytoplasm"/>
    <property type="evidence" value="ECO:0007669"/>
    <property type="project" value="UniProtKB-SubCell"/>
</dbReference>
<comment type="similarity">
    <text evidence="5 6">Belongs to the XseA family.</text>
</comment>
<keyword evidence="3 5" id="KW-0378">Hydrolase</keyword>
<dbReference type="GO" id="GO:0009318">
    <property type="term" value="C:exodeoxyribonuclease VII complex"/>
    <property type="evidence" value="ECO:0007669"/>
    <property type="project" value="UniProtKB-UniRule"/>
</dbReference>
<evidence type="ECO:0000259" key="8">
    <source>
        <dbReference type="Pfam" id="PF13742"/>
    </source>
</evidence>
<dbReference type="AlphaFoldDB" id="A0A0K2GHV3"/>
<dbReference type="InterPro" id="IPR003753">
    <property type="entry name" value="Exonuc_VII_L"/>
</dbReference>
<keyword evidence="10" id="KW-1185">Reference proteome</keyword>
<evidence type="ECO:0000259" key="7">
    <source>
        <dbReference type="Pfam" id="PF02601"/>
    </source>
</evidence>
<dbReference type="NCBIfam" id="TIGR00237">
    <property type="entry name" value="xseA"/>
    <property type="match status" value="1"/>
</dbReference>
<feature type="domain" description="Exonuclease VII large subunit C-terminal" evidence="7">
    <location>
        <begin position="91"/>
        <end position="405"/>
    </location>
</feature>
<dbReference type="PANTHER" id="PTHR30008:SF0">
    <property type="entry name" value="EXODEOXYRIBONUCLEASE 7 LARGE SUBUNIT"/>
    <property type="match status" value="1"/>
</dbReference>
<dbReference type="PATRIC" id="fig|42253.5.peg.4117"/>
<keyword evidence="4 5" id="KW-0269">Exonuclease</keyword>
<accession>A0A0K2GHV3</accession>
<dbReference type="Pfam" id="PF02601">
    <property type="entry name" value="Exonuc_VII_L"/>
    <property type="match status" value="1"/>
</dbReference>
<comment type="catalytic activity">
    <reaction evidence="5 6">
        <text>Exonucleolytic cleavage in either 5'- to 3'- or 3'- to 5'-direction to yield nucleoside 5'-phosphates.</text>
        <dbReference type="EC" id="3.1.11.6"/>
    </reaction>
</comment>
<comment type="subunit">
    <text evidence="5">Heterooligomer composed of large and small subunits.</text>
</comment>